<evidence type="ECO:0000313" key="3">
    <source>
        <dbReference type="EMBL" id="HIX58128.1"/>
    </source>
</evidence>
<dbReference type="PANTHER" id="PTHR39201:SF1">
    <property type="entry name" value="FLAVODOXIN-LIKE DOMAIN-CONTAINING PROTEIN"/>
    <property type="match status" value="1"/>
</dbReference>
<dbReference type="Proteomes" id="UP000886817">
    <property type="component" value="Unassembled WGS sequence"/>
</dbReference>
<organism evidence="3 4">
    <name type="scientific">Candidatus Blautia gallistercoris</name>
    <dbReference type="NCBI Taxonomy" id="2838490"/>
    <lineage>
        <taxon>Bacteria</taxon>
        <taxon>Bacillati</taxon>
        <taxon>Bacillota</taxon>
        <taxon>Clostridia</taxon>
        <taxon>Lachnospirales</taxon>
        <taxon>Lachnospiraceae</taxon>
        <taxon>Blautia</taxon>
    </lineage>
</organism>
<dbReference type="GO" id="GO:0016651">
    <property type="term" value="F:oxidoreductase activity, acting on NAD(P)H"/>
    <property type="evidence" value="ECO:0007669"/>
    <property type="project" value="UniProtKB-ARBA"/>
</dbReference>
<keyword evidence="1" id="KW-1133">Transmembrane helix</keyword>
<comment type="caution">
    <text evidence="3">The sequence shown here is derived from an EMBL/GenBank/DDBJ whole genome shotgun (WGS) entry which is preliminary data.</text>
</comment>
<feature type="domain" description="Flavodoxin-like" evidence="2">
    <location>
        <begin position="61"/>
        <end position="178"/>
    </location>
</feature>
<feature type="transmembrane region" description="Helical" evidence="1">
    <location>
        <begin position="7"/>
        <end position="27"/>
    </location>
</feature>
<sequence>MKKKKGRIFMIAILAVLVLVFVGYNVYRYPAMSRSLSDESLGQEEVNRLRDELAEQEDKQVLVAYFSYSGNTRTVAEALREETGGDLLEIQPETPYPEDYDECGEVALEERDSNARPAIANLPESIEEYDTILVGYPIWWHTAPMIIGTFLESYDLTGKDVYPFTQSASMDTEQFDNSIAFVRENAGDAMVYDGLFAEATDTEAIDGYLSENELV</sequence>
<keyword evidence="1" id="KW-0472">Membrane</keyword>
<name>A0A9D1WFI0_9FIRM</name>
<protein>
    <recommendedName>
        <fullName evidence="2">Flavodoxin-like domain-containing protein</fullName>
    </recommendedName>
</protein>
<dbReference type="Pfam" id="PF12682">
    <property type="entry name" value="Flavodoxin_4"/>
    <property type="match status" value="1"/>
</dbReference>
<evidence type="ECO:0000256" key="1">
    <source>
        <dbReference type="SAM" id="Phobius"/>
    </source>
</evidence>
<dbReference type="InterPro" id="IPR008254">
    <property type="entry name" value="Flavodoxin/NO_synth"/>
</dbReference>
<dbReference type="AlphaFoldDB" id="A0A9D1WFI0"/>
<reference evidence="3" key="1">
    <citation type="journal article" date="2021" name="PeerJ">
        <title>Extensive microbial diversity within the chicken gut microbiome revealed by metagenomics and culture.</title>
        <authorList>
            <person name="Gilroy R."/>
            <person name="Ravi A."/>
            <person name="Getino M."/>
            <person name="Pursley I."/>
            <person name="Horton D.L."/>
            <person name="Alikhan N.F."/>
            <person name="Baker D."/>
            <person name="Gharbi K."/>
            <person name="Hall N."/>
            <person name="Watson M."/>
            <person name="Adriaenssens E.M."/>
            <person name="Foster-Nyarko E."/>
            <person name="Jarju S."/>
            <person name="Secka A."/>
            <person name="Antonio M."/>
            <person name="Oren A."/>
            <person name="Chaudhuri R.R."/>
            <person name="La Ragione R."/>
            <person name="Hildebrand F."/>
            <person name="Pallen M.J."/>
        </authorList>
    </citation>
    <scope>NUCLEOTIDE SEQUENCE</scope>
    <source>
        <strain evidence="3">ChiSjej1B19-8411</strain>
    </source>
</reference>
<accession>A0A9D1WFI0</accession>
<gene>
    <name evidence="3" type="ORF">IAA45_00210</name>
</gene>
<evidence type="ECO:0000259" key="2">
    <source>
        <dbReference type="Pfam" id="PF12682"/>
    </source>
</evidence>
<dbReference type="GO" id="GO:0010181">
    <property type="term" value="F:FMN binding"/>
    <property type="evidence" value="ECO:0007669"/>
    <property type="project" value="InterPro"/>
</dbReference>
<keyword evidence="1" id="KW-0812">Transmembrane</keyword>
<dbReference type="PANTHER" id="PTHR39201">
    <property type="entry name" value="EXPORTED PROTEIN-RELATED"/>
    <property type="match status" value="1"/>
</dbReference>
<dbReference type="EMBL" id="DXEX01000006">
    <property type="protein sequence ID" value="HIX58128.1"/>
    <property type="molecule type" value="Genomic_DNA"/>
</dbReference>
<reference evidence="3" key="2">
    <citation type="submission" date="2021-04" db="EMBL/GenBank/DDBJ databases">
        <authorList>
            <person name="Gilroy R."/>
        </authorList>
    </citation>
    <scope>NUCLEOTIDE SEQUENCE</scope>
    <source>
        <strain evidence="3">ChiSjej1B19-8411</strain>
    </source>
</reference>
<proteinExistence type="predicted"/>
<dbReference type="SUPFAM" id="SSF52218">
    <property type="entry name" value="Flavoproteins"/>
    <property type="match status" value="1"/>
</dbReference>
<dbReference type="InterPro" id="IPR029039">
    <property type="entry name" value="Flavoprotein-like_sf"/>
</dbReference>
<evidence type="ECO:0000313" key="4">
    <source>
        <dbReference type="Proteomes" id="UP000886817"/>
    </source>
</evidence>
<dbReference type="Gene3D" id="3.40.50.360">
    <property type="match status" value="1"/>
</dbReference>